<dbReference type="InterPro" id="IPR048491">
    <property type="entry name" value="XMAP215_CLASP_TOG"/>
</dbReference>
<keyword evidence="2" id="KW-0963">Cytoplasm</keyword>
<dbReference type="GO" id="GO:0030951">
    <property type="term" value="P:establishment or maintenance of microtubule cytoskeleton polarity"/>
    <property type="evidence" value="ECO:0007669"/>
    <property type="project" value="InterPro"/>
</dbReference>
<organism evidence="6 7">
    <name type="scientific">Salix udensis</name>
    <dbReference type="NCBI Taxonomy" id="889485"/>
    <lineage>
        <taxon>Eukaryota</taxon>
        <taxon>Viridiplantae</taxon>
        <taxon>Streptophyta</taxon>
        <taxon>Embryophyta</taxon>
        <taxon>Tracheophyta</taxon>
        <taxon>Spermatophyta</taxon>
        <taxon>Magnoliopsida</taxon>
        <taxon>eudicotyledons</taxon>
        <taxon>Gunneridae</taxon>
        <taxon>Pentapetalae</taxon>
        <taxon>rosids</taxon>
        <taxon>fabids</taxon>
        <taxon>Malpighiales</taxon>
        <taxon>Salicaceae</taxon>
        <taxon>Saliceae</taxon>
        <taxon>Salix</taxon>
    </lineage>
</organism>
<dbReference type="PANTHER" id="PTHR12609">
    <property type="entry name" value="MICROTUBULE ASSOCIATED PROTEIN XMAP215"/>
    <property type="match status" value="1"/>
</dbReference>
<sequence length="451" mass="50176">MSEEEKLLKEAKKLAWEDRLLHKNWKVRNEANIDLASLCNSISDPKDSRLREFAPLFRKTVVDSNAPVQEKALDALIAFLRAADADAGRYAKEVCDAIVAKCLTGRPKTVEKAQAAFMLWLELEAVEVFLVSDFMVFGDDFYSRMPTVGKSCASTTLYIKYFIYVLEEDAMEKAIKNKVAKAVVPAIDVMFQALSEFGAKVVPPKRILKMLPELFDHQDQNVRASSKGLTLELCRWIGKDPVKSILFEKMRDTMKKELEAELVNVTGTAKPSRKIRSEQDKEPEPEGVSEVVGSGPSEEVAAEAPQEIDEYDLIDPVDILGPLEKSGFWDGVKATKWSERKEAVAELTKLASTRRIAPGDFSEVCRTLKKLITDVNIAVAVEAIQAIGNLARGLRTHFSGSSRFLLPVLLEKLKEKKPTLTEALAQTLQAMHKAGCLNLADIVEGKFCHSC</sequence>
<evidence type="ECO:0000256" key="1">
    <source>
        <dbReference type="ARBA" id="ARBA00004245"/>
    </source>
</evidence>
<reference evidence="6 7" key="1">
    <citation type="journal article" date="2023" name="Int. J. Mol. Sci.">
        <title>De Novo Assembly and Annotation of 11 Diverse Shrub Willow (Salix) Genomes Reveals Novel Gene Organization in Sex-Linked Regions.</title>
        <authorList>
            <person name="Hyden B."/>
            <person name="Feng K."/>
            <person name="Yates T.B."/>
            <person name="Jawdy S."/>
            <person name="Cereghino C."/>
            <person name="Smart L.B."/>
            <person name="Muchero W."/>
        </authorList>
    </citation>
    <scope>NUCLEOTIDE SEQUENCE [LARGE SCALE GENOMIC DNA]</scope>
    <source>
        <tissue evidence="6">Shoot tip</tissue>
    </source>
</reference>
<evidence type="ECO:0000256" key="3">
    <source>
        <dbReference type="ARBA" id="ARBA00023212"/>
    </source>
</evidence>
<dbReference type="Pfam" id="PF21041">
    <property type="entry name" value="XMAP215_CLASP_TOG"/>
    <property type="match status" value="2"/>
</dbReference>
<feature type="region of interest" description="Disordered" evidence="4">
    <location>
        <begin position="269"/>
        <end position="304"/>
    </location>
</feature>
<dbReference type="AlphaFoldDB" id="A0AAD6PAE8"/>
<dbReference type="GO" id="GO:0007051">
    <property type="term" value="P:spindle organization"/>
    <property type="evidence" value="ECO:0007669"/>
    <property type="project" value="InterPro"/>
</dbReference>
<dbReference type="InterPro" id="IPR034085">
    <property type="entry name" value="TOG"/>
</dbReference>
<evidence type="ECO:0000256" key="2">
    <source>
        <dbReference type="ARBA" id="ARBA00022490"/>
    </source>
</evidence>
<dbReference type="SUPFAM" id="SSF48371">
    <property type="entry name" value="ARM repeat"/>
    <property type="match status" value="1"/>
</dbReference>
<comment type="caution">
    <text evidence="6">The sequence shown here is derived from an EMBL/GenBank/DDBJ whole genome shotgun (WGS) entry which is preliminary data.</text>
</comment>
<proteinExistence type="predicted"/>
<feature type="domain" description="TOG" evidence="5">
    <location>
        <begin position="2"/>
        <end position="271"/>
    </location>
</feature>
<dbReference type="GO" id="GO:0046785">
    <property type="term" value="P:microtubule polymerization"/>
    <property type="evidence" value="ECO:0007669"/>
    <property type="project" value="InterPro"/>
</dbReference>
<evidence type="ECO:0000256" key="4">
    <source>
        <dbReference type="SAM" id="MobiDB-lite"/>
    </source>
</evidence>
<dbReference type="InterPro" id="IPR011989">
    <property type="entry name" value="ARM-like"/>
</dbReference>
<feature type="domain" description="TOG" evidence="5">
    <location>
        <begin position="312"/>
        <end position="451"/>
    </location>
</feature>
<feature type="compositionally biased region" description="Basic and acidic residues" evidence="4">
    <location>
        <begin position="275"/>
        <end position="284"/>
    </location>
</feature>
<dbReference type="Gene3D" id="1.25.10.10">
    <property type="entry name" value="Leucine-rich Repeat Variant"/>
    <property type="match status" value="2"/>
</dbReference>
<dbReference type="InterPro" id="IPR016024">
    <property type="entry name" value="ARM-type_fold"/>
</dbReference>
<evidence type="ECO:0000313" key="7">
    <source>
        <dbReference type="Proteomes" id="UP001162972"/>
    </source>
</evidence>
<feature type="compositionally biased region" description="Low complexity" evidence="4">
    <location>
        <begin position="288"/>
        <end position="299"/>
    </location>
</feature>
<evidence type="ECO:0000259" key="5">
    <source>
        <dbReference type="SMART" id="SM01349"/>
    </source>
</evidence>
<dbReference type="EMBL" id="JAPFFJ010000006">
    <property type="protein sequence ID" value="KAJ6423147.1"/>
    <property type="molecule type" value="Genomic_DNA"/>
</dbReference>
<name>A0AAD6PAE8_9ROSI</name>
<protein>
    <recommendedName>
        <fullName evidence="5">TOG domain-containing protein</fullName>
    </recommendedName>
</protein>
<evidence type="ECO:0000313" key="6">
    <source>
        <dbReference type="EMBL" id="KAJ6423147.1"/>
    </source>
</evidence>
<comment type="subcellular location">
    <subcellularLocation>
        <location evidence="1">Cytoplasm</location>
        <location evidence="1">Cytoskeleton</location>
    </subcellularLocation>
</comment>
<dbReference type="SMART" id="SM01349">
    <property type="entry name" value="TOG"/>
    <property type="match status" value="2"/>
</dbReference>
<dbReference type="InterPro" id="IPR045110">
    <property type="entry name" value="XMAP215"/>
</dbReference>
<keyword evidence="3" id="KW-0206">Cytoskeleton</keyword>
<dbReference type="GO" id="GO:0005856">
    <property type="term" value="C:cytoskeleton"/>
    <property type="evidence" value="ECO:0007669"/>
    <property type="project" value="UniProtKB-SubCell"/>
</dbReference>
<dbReference type="GO" id="GO:0051010">
    <property type="term" value="F:microtubule plus-end binding"/>
    <property type="evidence" value="ECO:0007669"/>
    <property type="project" value="InterPro"/>
</dbReference>
<gene>
    <name evidence="6" type="ORF">OIU84_024139</name>
</gene>
<accession>A0AAD6PAE8</accession>
<dbReference type="GO" id="GO:0061863">
    <property type="term" value="F:microtubule plus end polymerase"/>
    <property type="evidence" value="ECO:0007669"/>
    <property type="project" value="InterPro"/>
</dbReference>
<keyword evidence="7" id="KW-1185">Reference proteome</keyword>
<dbReference type="Proteomes" id="UP001162972">
    <property type="component" value="Chromosome 16"/>
</dbReference>